<dbReference type="Proteomes" id="UP001187192">
    <property type="component" value="Unassembled WGS sequence"/>
</dbReference>
<dbReference type="Gene3D" id="2.10.69.10">
    <property type="entry name" value="Cysteine Protease (Bromelain) Inhibitor, subunit H"/>
    <property type="match status" value="1"/>
</dbReference>
<name>A0AA87ZYG2_FICCA</name>
<protein>
    <submittedName>
        <fullName evidence="4">Uncharacterized protein</fullName>
    </submittedName>
</protein>
<keyword evidence="3" id="KW-0732">Signal</keyword>
<dbReference type="AlphaFoldDB" id="A0AA87ZYG2"/>
<proteinExistence type="predicted"/>
<feature type="chain" id="PRO_5041732574" evidence="3">
    <location>
        <begin position="23"/>
        <end position="112"/>
    </location>
</feature>
<accession>A0AA87ZYG2</accession>
<organism evidence="4 5">
    <name type="scientific">Ficus carica</name>
    <name type="common">Common fig</name>
    <dbReference type="NCBI Taxonomy" id="3494"/>
    <lineage>
        <taxon>Eukaryota</taxon>
        <taxon>Viridiplantae</taxon>
        <taxon>Streptophyta</taxon>
        <taxon>Embryophyta</taxon>
        <taxon>Tracheophyta</taxon>
        <taxon>Spermatophyta</taxon>
        <taxon>Magnoliopsida</taxon>
        <taxon>eudicotyledons</taxon>
        <taxon>Gunneridae</taxon>
        <taxon>Pentapetalae</taxon>
        <taxon>rosids</taxon>
        <taxon>fabids</taxon>
        <taxon>Rosales</taxon>
        <taxon>Moraceae</taxon>
        <taxon>Ficeae</taxon>
        <taxon>Ficus</taxon>
    </lineage>
</organism>
<comment type="caution">
    <text evidence="4">The sequence shown here is derived from an EMBL/GenBank/DDBJ whole genome shotgun (WGS) entry which is preliminary data.</text>
</comment>
<keyword evidence="2" id="KW-1015">Disulfide bond</keyword>
<feature type="signal peptide" evidence="3">
    <location>
        <begin position="1"/>
        <end position="22"/>
    </location>
</feature>
<dbReference type="EMBL" id="BTGU01000014">
    <property type="protein sequence ID" value="GMN42334.1"/>
    <property type="molecule type" value="Genomic_DNA"/>
</dbReference>
<gene>
    <name evidence="4" type="ORF">TIFTF001_011555</name>
</gene>
<evidence type="ECO:0000256" key="3">
    <source>
        <dbReference type="SAM" id="SignalP"/>
    </source>
</evidence>
<keyword evidence="5" id="KW-1185">Reference proteome</keyword>
<evidence type="ECO:0000256" key="2">
    <source>
        <dbReference type="ARBA" id="ARBA00023157"/>
    </source>
</evidence>
<sequence>MALLKKVLVLLLLLAATAIADARSNLLKLQTTKNVAYFLSQPGQQEECKWPSCCNDCECKEEAGKTQCECFDLKIYGVPPTCKSAVCVLMEPTYCRCLDITDSCDYPKCFLE</sequence>
<evidence type="ECO:0000256" key="1">
    <source>
        <dbReference type="ARBA" id="ARBA00022690"/>
    </source>
</evidence>
<evidence type="ECO:0000313" key="5">
    <source>
        <dbReference type="Proteomes" id="UP001187192"/>
    </source>
</evidence>
<keyword evidence="1" id="KW-0646">Protease inhibitor</keyword>
<dbReference type="InterPro" id="IPR035995">
    <property type="entry name" value="Bowman-Birk_prot_inh"/>
</dbReference>
<dbReference type="GO" id="GO:0004867">
    <property type="term" value="F:serine-type endopeptidase inhibitor activity"/>
    <property type="evidence" value="ECO:0007669"/>
    <property type="project" value="InterPro"/>
</dbReference>
<reference evidence="4" key="1">
    <citation type="submission" date="2023-07" db="EMBL/GenBank/DDBJ databases">
        <title>draft genome sequence of fig (Ficus carica).</title>
        <authorList>
            <person name="Takahashi T."/>
            <person name="Nishimura K."/>
        </authorList>
    </citation>
    <scope>NUCLEOTIDE SEQUENCE</scope>
</reference>
<evidence type="ECO:0000313" key="4">
    <source>
        <dbReference type="EMBL" id="GMN42334.1"/>
    </source>
</evidence>
<dbReference type="GO" id="GO:0005576">
    <property type="term" value="C:extracellular region"/>
    <property type="evidence" value="ECO:0007669"/>
    <property type="project" value="InterPro"/>
</dbReference>